<organism evidence="2">
    <name type="scientific">Pyramimonas orientalis virus</name>
    <name type="common">PoV01</name>
    <dbReference type="NCBI Taxonomy" id="455367"/>
    <lineage>
        <taxon>Viruses</taxon>
        <taxon>Varidnaviria</taxon>
        <taxon>Bamfordvirae</taxon>
        <taxon>Nucleocytoviricota</taxon>
        <taxon>Megaviricetes</taxon>
        <taxon>Imitervirales</taxon>
        <taxon>Allomimiviridae</taxon>
        <taxon>Heliosvirus</taxon>
        <taxon>Heliosvirus raunefjordenense</taxon>
    </lineage>
</organism>
<dbReference type="InterPro" id="IPR000719">
    <property type="entry name" value="Prot_kinase_dom"/>
</dbReference>
<dbReference type="EMBL" id="MT663541">
    <property type="protein sequence ID" value="QOI90579.1"/>
    <property type="molecule type" value="Genomic_DNA"/>
</dbReference>
<dbReference type="PROSITE" id="PS00108">
    <property type="entry name" value="PROTEIN_KINASE_ST"/>
    <property type="match status" value="1"/>
</dbReference>
<evidence type="ECO:0000259" key="1">
    <source>
        <dbReference type="PROSITE" id="PS50011"/>
    </source>
</evidence>
<evidence type="ECO:0000313" key="2">
    <source>
        <dbReference type="EMBL" id="QOI90579.1"/>
    </source>
</evidence>
<dbReference type="PIRSF" id="PIRSF000654">
    <property type="entry name" value="Integrin-linked_kinase"/>
    <property type="match status" value="1"/>
</dbReference>
<dbReference type="InterPro" id="IPR008271">
    <property type="entry name" value="Ser/Thr_kinase_AS"/>
</dbReference>
<dbReference type="InterPro" id="IPR011009">
    <property type="entry name" value="Kinase-like_dom_sf"/>
</dbReference>
<dbReference type="SUPFAM" id="SSF56112">
    <property type="entry name" value="Protein kinase-like (PK-like)"/>
    <property type="match status" value="1"/>
</dbReference>
<dbReference type="Pfam" id="PF00069">
    <property type="entry name" value="Pkinase"/>
    <property type="match status" value="1"/>
</dbReference>
<reference evidence="2" key="1">
    <citation type="submission" date="2020-06" db="EMBL/GenBank/DDBJ databases">
        <title>Lateral gene transfer of anion-conducting channel rhodopsins between green algae and giant viruses.</title>
        <authorList>
            <person name="Rozenberg A."/>
            <person name="Oppermann J."/>
            <person name="Wietek J."/>
            <person name="Fernandez Lahore R.G."/>
            <person name="Sandaa R.-A."/>
            <person name="Bratbak G."/>
            <person name="Hegemann P."/>
            <person name="Beja O."/>
        </authorList>
    </citation>
    <scope>NUCLEOTIDE SEQUENCE</scope>
    <source>
        <strain evidence="2">01B</strain>
    </source>
</reference>
<dbReference type="InterPro" id="IPR051681">
    <property type="entry name" value="Ser/Thr_Kinases-Pseudokinases"/>
</dbReference>
<feature type="domain" description="Protein kinase" evidence="1">
    <location>
        <begin position="1"/>
        <end position="285"/>
    </location>
</feature>
<sequence>MSYCKGSYENLLIYKDIANTSAFDYFISKKDIHYKNTIVCYNGVNIYEAEWRHERVCVKEIDNNELICNELLILSKCIHPKIVQFLGFYRGNDKTSILFEYMDNGNLYEYIKTNTISERQKISMLLDITKALHYLHNRYPDIVIHRDLKPTNILVNKHNEAKLSDFGISKMINKTTSNDYHEHSGEKGTYIWMPPEVLKGEYYNHTADIYSLGLIMYFIWTETIPFIELNLTTIQLMFKKHSEKLSTKPLTNFFELNKLIERCTSYAIDMRPDTVEIINTLSNFLENDYCKENLE</sequence>
<gene>
    <name evidence="2" type="ORF">HWQ62_00448</name>
</gene>
<name>A0A7L9AY21_POV01</name>
<keyword evidence="2" id="KW-0418">Kinase</keyword>
<keyword evidence="2" id="KW-0808">Transferase</keyword>
<dbReference type="GO" id="GO:0004674">
    <property type="term" value="F:protein serine/threonine kinase activity"/>
    <property type="evidence" value="ECO:0007669"/>
    <property type="project" value="TreeGrafter"/>
</dbReference>
<proteinExistence type="predicted"/>
<dbReference type="GO" id="GO:0005524">
    <property type="term" value="F:ATP binding"/>
    <property type="evidence" value="ECO:0007669"/>
    <property type="project" value="InterPro"/>
</dbReference>
<organismHost>
    <name type="scientific">Pyramimonas plurioculata</name>
    <dbReference type="NCBI Taxonomy" id="36893"/>
</organismHost>
<dbReference type="PANTHER" id="PTHR44329">
    <property type="entry name" value="SERINE/THREONINE-PROTEIN KINASE TNNI3K-RELATED"/>
    <property type="match status" value="1"/>
</dbReference>
<dbReference type="PROSITE" id="PS50011">
    <property type="entry name" value="PROTEIN_KINASE_DOM"/>
    <property type="match status" value="1"/>
</dbReference>
<accession>A0A7L9AY21</accession>
<dbReference type="SMART" id="SM00220">
    <property type="entry name" value="S_TKc"/>
    <property type="match status" value="1"/>
</dbReference>
<dbReference type="Gene3D" id="1.10.510.10">
    <property type="entry name" value="Transferase(Phosphotransferase) domain 1"/>
    <property type="match status" value="1"/>
</dbReference>
<protein>
    <submittedName>
        <fullName evidence="2">Tyrosine-protein kinase transforming protein Abl</fullName>
    </submittedName>
</protein>